<organism evidence="3 4">
    <name type="scientific">Streptomyces qaidamensis</name>
    <dbReference type="NCBI Taxonomy" id="1783515"/>
    <lineage>
        <taxon>Bacteria</taxon>
        <taxon>Bacillati</taxon>
        <taxon>Actinomycetota</taxon>
        <taxon>Actinomycetes</taxon>
        <taxon>Kitasatosporales</taxon>
        <taxon>Streptomycetaceae</taxon>
        <taxon>Streptomyces</taxon>
        <taxon>Streptomyces aurantiacus group</taxon>
    </lineage>
</organism>
<dbReference type="KEGG" id="stsi:A4E84_36445"/>
<dbReference type="AlphaFoldDB" id="A0A143CE16"/>
<gene>
    <name evidence="3" type="ORF">A4E84_36445</name>
</gene>
<evidence type="ECO:0000313" key="3">
    <source>
        <dbReference type="EMBL" id="AMW15662.1"/>
    </source>
</evidence>
<name>A0A143CE16_9ACTN</name>
<dbReference type="InterPro" id="IPR050772">
    <property type="entry name" value="Hydratase-Decarb/MhpD_sf"/>
</dbReference>
<dbReference type="Gene3D" id="3.90.850.10">
    <property type="entry name" value="Fumarylacetoacetase-like, C-terminal domain"/>
    <property type="match status" value="1"/>
</dbReference>
<proteinExistence type="predicted"/>
<sequence length="260" mass="27292">MTLATDRLTTAALEREPCAPVRDLLGAGDIDAAYEVQRRLTARRLADGAVRTGRKIGLTSPAVQKQLGVDQPDFGVLFADMDVSALAAVPTARLLQPKVEAEIAFLLATDLDGDDLDLAAVRAAVAYAVPALEIVDSRVADWDITITDTVADNASSGLYVLGESRLPLKAFEPREATMRMYVDDVLVSEGTGTACLGDPLNALLWLARTARAYGDPLRAGQVVLSGALGPMVSVAPGVTVLAEISTLGTVTAAFTDKEPS</sequence>
<dbReference type="InterPro" id="IPR011234">
    <property type="entry name" value="Fumarylacetoacetase-like_C"/>
</dbReference>
<keyword evidence="4" id="KW-1185">Reference proteome</keyword>
<feature type="domain" description="Fumarylacetoacetase-like C-terminal" evidence="2">
    <location>
        <begin position="95"/>
        <end position="252"/>
    </location>
</feature>
<protein>
    <submittedName>
        <fullName evidence="3">2-keto-4-pentenoate hydratase</fullName>
    </submittedName>
</protein>
<evidence type="ECO:0000256" key="1">
    <source>
        <dbReference type="ARBA" id="ARBA00023239"/>
    </source>
</evidence>
<reference evidence="4" key="1">
    <citation type="submission" date="2016-04" db="EMBL/GenBank/DDBJ databases">
        <authorList>
            <person name="Zhang B."/>
        </authorList>
    </citation>
    <scope>NUCLEOTIDE SEQUENCE [LARGE SCALE GENOMIC DNA]</scope>
    <source>
        <strain evidence="4">S10</strain>
    </source>
</reference>
<dbReference type="PANTHER" id="PTHR30143">
    <property type="entry name" value="ACID HYDRATASE"/>
    <property type="match status" value="1"/>
</dbReference>
<accession>A0A143CE16</accession>
<dbReference type="PANTHER" id="PTHR30143:SF0">
    <property type="entry name" value="2-KETO-4-PENTENOATE HYDRATASE"/>
    <property type="match status" value="1"/>
</dbReference>
<dbReference type="SUPFAM" id="SSF56529">
    <property type="entry name" value="FAH"/>
    <property type="match status" value="1"/>
</dbReference>
<dbReference type="InterPro" id="IPR036663">
    <property type="entry name" value="Fumarylacetoacetase_C_sf"/>
</dbReference>
<dbReference type="Proteomes" id="UP000076096">
    <property type="component" value="Chromosome"/>
</dbReference>
<dbReference type="STRING" id="1783515.A4E84_36445"/>
<dbReference type="Pfam" id="PF01557">
    <property type="entry name" value="FAA_hydrolase"/>
    <property type="match status" value="1"/>
</dbReference>
<dbReference type="GO" id="GO:0005737">
    <property type="term" value="C:cytoplasm"/>
    <property type="evidence" value="ECO:0007669"/>
    <property type="project" value="TreeGrafter"/>
</dbReference>
<dbReference type="EMBL" id="CP015098">
    <property type="protein sequence ID" value="AMW15662.1"/>
    <property type="molecule type" value="Genomic_DNA"/>
</dbReference>
<evidence type="ECO:0000259" key="2">
    <source>
        <dbReference type="Pfam" id="PF01557"/>
    </source>
</evidence>
<keyword evidence="1" id="KW-0456">Lyase</keyword>
<evidence type="ECO:0000313" key="4">
    <source>
        <dbReference type="Proteomes" id="UP000076096"/>
    </source>
</evidence>
<dbReference type="GO" id="GO:0008684">
    <property type="term" value="F:2-oxopent-4-enoate hydratase activity"/>
    <property type="evidence" value="ECO:0007669"/>
    <property type="project" value="TreeGrafter"/>
</dbReference>